<evidence type="ECO:0000313" key="2">
    <source>
        <dbReference type="EMBL" id="GIY19047.1"/>
    </source>
</evidence>
<comment type="caution">
    <text evidence="2">The sequence shown here is derived from an EMBL/GenBank/DDBJ whole genome shotgun (WGS) entry which is preliminary data.</text>
</comment>
<keyword evidence="1" id="KW-0732">Signal</keyword>
<name>A0AAV4RG09_CAEEX</name>
<reference evidence="2 3" key="1">
    <citation type="submission" date="2021-06" db="EMBL/GenBank/DDBJ databases">
        <title>Caerostris extrusa draft genome.</title>
        <authorList>
            <person name="Kono N."/>
            <person name="Arakawa K."/>
        </authorList>
    </citation>
    <scope>NUCLEOTIDE SEQUENCE [LARGE SCALE GENOMIC DNA]</scope>
</reference>
<organism evidence="2 3">
    <name type="scientific">Caerostris extrusa</name>
    <name type="common">Bark spider</name>
    <name type="synonym">Caerostris bankana</name>
    <dbReference type="NCBI Taxonomy" id="172846"/>
    <lineage>
        <taxon>Eukaryota</taxon>
        <taxon>Metazoa</taxon>
        <taxon>Ecdysozoa</taxon>
        <taxon>Arthropoda</taxon>
        <taxon>Chelicerata</taxon>
        <taxon>Arachnida</taxon>
        <taxon>Araneae</taxon>
        <taxon>Araneomorphae</taxon>
        <taxon>Entelegynae</taxon>
        <taxon>Araneoidea</taxon>
        <taxon>Araneidae</taxon>
        <taxon>Caerostris</taxon>
    </lineage>
</organism>
<feature type="chain" id="PRO_5043360499" description="Secreted protein" evidence="1">
    <location>
        <begin position="20"/>
        <end position="95"/>
    </location>
</feature>
<evidence type="ECO:0000313" key="3">
    <source>
        <dbReference type="Proteomes" id="UP001054945"/>
    </source>
</evidence>
<gene>
    <name evidence="2" type="ORF">CEXT_539021</name>
</gene>
<sequence>MIGTFESFFSFCLFSWIEAVLLTEVLFEHSGISRSPRSPTCTRSARNCRSSGGKMGELDYWSSGHSRNWLILSSSCSVHTHEPPLRHPPACPRRT</sequence>
<accession>A0AAV4RG09</accession>
<dbReference type="Proteomes" id="UP001054945">
    <property type="component" value="Unassembled WGS sequence"/>
</dbReference>
<dbReference type="EMBL" id="BPLR01007710">
    <property type="protein sequence ID" value="GIY19047.1"/>
    <property type="molecule type" value="Genomic_DNA"/>
</dbReference>
<protein>
    <recommendedName>
        <fullName evidence="4">Secreted protein</fullName>
    </recommendedName>
</protein>
<evidence type="ECO:0008006" key="4">
    <source>
        <dbReference type="Google" id="ProtNLM"/>
    </source>
</evidence>
<dbReference type="AlphaFoldDB" id="A0AAV4RG09"/>
<keyword evidence="3" id="KW-1185">Reference proteome</keyword>
<proteinExistence type="predicted"/>
<evidence type="ECO:0000256" key="1">
    <source>
        <dbReference type="SAM" id="SignalP"/>
    </source>
</evidence>
<feature type="signal peptide" evidence="1">
    <location>
        <begin position="1"/>
        <end position="19"/>
    </location>
</feature>